<dbReference type="Gene3D" id="3.40.50.2300">
    <property type="match status" value="1"/>
</dbReference>
<dbReference type="PROSITE" id="PS50110">
    <property type="entry name" value="RESPONSE_REGULATORY"/>
    <property type="match status" value="1"/>
</dbReference>
<feature type="domain" description="HTH luxR-type" evidence="8">
    <location>
        <begin position="143"/>
        <end position="208"/>
    </location>
</feature>
<dbReference type="PRINTS" id="PR00038">
    <property type="entry name" value="HTHLUXR"/>
</dbReference>
<dbReference type="InterPro" id="IPR036388">
    <property type="entry name" value="WH-like_DNA-bd_sf"/>
</dbReference>
<evidence type="ECO:0000256" key="7">
    <source>
        <dbReference type="PROSITE-ProRule" id="PRU00169"/>
    </source>
</evidence>
<dbReference type="SUPFAM" id="SSF46894">
    <property type="entry name" value="C-terminal effector domain of the bipartite response regulators"/>
    <property type="match status" value="1"/>
</dbReference>
<comment type="subcellular location">
    <subcellularLocation>
        <location evidence="1">Cytoplasm</location>
    </subcellularLocation>
</comment>
<sequence length="218" mass="24676">MVNILVVDDHVLAGEGIKTILEKEADLNVEFIHATYQQNDFVLNKKYDTYILDLHSLQNGIEMTKKIIIHHPEARILIFAGDEITTAFLFFVDIGVAGFINRTCSTDQFVRTIRSAIDDQAVVPLKLFELIRGTNHLSVLPDNLNYGVSLSLNEQEVLSALKDGLCNQDIADKLHLSKRTVEKYLTNIYRKLEVKNRTEALAKAIELHLISNNNSMIQ</sequence>
<dbReference type="PROSITE" id="PS50043">
    <property type="entry name" value="HTH_LUXR_2"/>
    <property type="match status" value="1"/>
</dbReference>
<evidence type="ECO:0000256" key="1">
    <source>
        <dbReference type="ARBA" id="ARBA00004496"/>
    </source>
</evidence>
<dbReference type="InterPro" id="IPR000792">
    <property type="entry name" value="Tscrpt_reg_LuxR_C"/>
</dbReference>
<evidence type="ECO:0000313" key="11">
    <source>
        <dbReference type="Proteomes" id="UP000198935"/>
    </source>
</evidence>
<dbReference type="STRING" id="1503961.SAMN05421736_13143"/>
<dbReference type="EMBL" id="FNPI01000031">
    <property type="protein sequence ID" value="SDZ68010.1"/>
    <property type="molecule type" value="Genomic_DNA"/>
</dbReference>
<dbReference type="Gene3D" id="1.10.10.10">
    <property type="entry name" value="Winged helix-like DNA-binding domain superfamily/Winged helix DNA-binding domain"/>
    <property type="match status" value="1"/>
</dbReference>
<dbReference type="PANTHER" id="PTHR43214">
    <property type="entry name" value="TWO-COMPONENT RESPONSE REGULATOR"/>
    <property type="match status" value="1"/>
</dbReference>
<keyword evidence="5" id="KW-0238">DNA-binding</keyword>
<dbReference type="PROSITE" id="PS00622">
    <property type="entry name" value="HTH_LUXR_1"/>
    <property type="match status" value="1"/>
</dbReference>
<evidence type="ECO:0000259" key="8">
    <source>
        <dbReference type="PROSITE" id="PS50043"/>
    </source>
</evidence>
<accession>A0A1H3UZY9</accession>
<keyword evidence="4" id="KW-0805">Transcription regulation</keyword>
<evidence type="ECO:0000256" key="4">
    <source>
        <dbReference type="ARBA" id="ARBA00023015"/>
    </source>
</evidence>
<evidence type="ECO:0000259" key="9">
    <source>
        <dbReference type="PROSITE" id="PS50110"/>
    </source>
</evidence>
<dbReference type="GO" id="GO:0003677">
    <property type="term" value="F:DNA binding"/>
    <property type="evidence" value="ECO:0007669"/>
    <property type="project" value="UniProtKB-KW"/>
</dbReference>
<dbReference type="Pfam" id="PF00196">
    <property type="entry name" value="GerE"/>
    <property type="match status" value="1"/>
</dbReference>
<gene>
    <name evidence="10" type="ORF">SAMN05421736_13143</name>
</gene>
<dbReference type="OrthoDB" id="118459at2"/>
<organism evidence="10 11">
    <name type="scientific">Evansella caseinilytica</name>
    <dbReference type="NCBI Taxonomy" id="1503961"/>
    <lineage>
        <taxon>Bacteria</taxon>
        <taxon>Bacillati</taxon>
        <taxon>Bacillota</taxon>
        <taxon>Bacilli</taxon>
        <taxon>Bacillales</taxon>
        <taxon>Bacillaceae</taxon>
        <taxon>Evansella</taxon>
    </lineage>
</organism>
<dbReference type="SMART" id="SM00448">
    <property type="entry name" value="REC"/>
    <property type="match status" value="1"/>
</dbReference>
<keyword evidence="2 7" id="KW-0597">Phosphoprotein</keyword>
<evidence type="ECO:0000256" key="6">
    <source>
        <dbReference type="ARBA" id="ARBA00023163"/>
    </source>
</evidence>
<dbReference type="InterPro" id="IPR001789">
    <property type="entry name" value="Sig_transdc_resp-reg_receiver"/>
</dbReference>
<dbReference type="Proteomes" id="UP000198935">
    <property type="component" value="Unassembled WGS sequence"/>
</dbReference>
<dbReference type="GO" id="GO:0006355">
    <property type="term" value="P:regulation of DNA-templated transcription"/>
    <property type="evidence" value="ECO:0007669"/>
    <property type="project" value="InterPro"/>
</dbReference>
<dbReference type="SUPFAM" id="SSF52172">
    <property type="entry name" value="CheY-like"/>
    <property type="match status" value="1"/>
</dbReference>
<keyword evidence="11" id="KW-1185">Reference proteome</keyword>
<dbReference type="CDD" id="cd06170">
    <property type="entry name" value="LuxR_C_like"/>
    <property type="match status" value="1"/>
</dbReference>
<evidence type="ECO:0000256" key="5">
    <source>
        <dbReference type="ARBA" id="ARBA00023125"/>
    </source>
</evidence>
<dbReference type="InterPro" id="IPR011006">
    <property type="entry name" value="CheY-like_superfamily"/>
</dbReference>
<feature type="modified residue" description="4-aspartylphosphate" evidence="7">
    <location>
        <position position="53"/>
    </location>
</feature>
<keyword evidence="3" id="KW-0902">Two-component regulatory system</keyword>
<dbReference type="Pfam" id="PF00072">
    <property type="entry name" value="Response_reg"/>
    <property type="match status" value="1"/>
</dbReference>
<dbReference type="PANTHER" id="PTHR43214:SF1">
    <property type="entry name" value="TRANSCRIPTIONAL REGULATORY PROTEIN COMA"/>
    <property type="match status" value="1"/>
</dbReference>
<reference evidence="11" key="1">
    <citation type="submission" date="2016-10" db="EMBL/GenBank/DDBJ databases">
        <authorList>
            <person name="Varghese N."/>
            <person name="Submissions S."/>
        </authorList>
    </citation>
    <scope>NUCLEOTIDE SEQUENCE [LARGE SCALE GENOMIC DNA]</scope>
    <source>
        <strain evidence="11">SP</strain>
    </source>
</reference>
<dbReference type="AlphaFoldDB" id="A0A1H3UZY9"/>
<evidence type="ECO:0000313" key="10">
    <source>
        <dbReference type="EMBL" id="SDZ68010.1"/>
    </source>
</evidence>
<dbReference type="GO" id="GO:0000160">
    <property type="term" value="P:phosphorelay signal transduction system"/>
    <property type="evidence" value="ECO:0007669"/>
    <property type="project" value="UniProtKB-KW"/>
</dbReference>
<dbReference type="GO" id="GO:0005737">
    <property type="term" value="C:cytoplasm"/>
    <property type="evidence" value="ECO:0007669"/>
    <property type="project" value="UniProtKB-SubCell"/>
</dbReference>
<evidence type="ECO:0000256" key="3">
    <source>
        <dbReference type="ARBA" id="ARBA00023012"/>
    </source>
</evidence>
<protein>
    <submittedName>
        <fullName evidence="10">Two-component system, NarL family, competent response regulator ComA</fullName>
    </submittedName>
</protein>
<dbReference type="SMART" id="SM00421">
    <property type="entry name" value="HTH_LUXR"/>
    <property type="match status" value="1"/>
</dbReference>
<dbReference type="InterPro" id="IPR016032">
    <property type="entry name" value="Sig_transdc_resp-reg_C-effctor"/>
</dbReference>
<evidence type="ECO:0000256" key="2">
    <source>
        <dbReference type="ARBA" id="ARBA00022553"/>
    </source>
</evidence>
<name>A0A1H3UZY9_9BACI</name>
<dbReference type="InterPro" id="IPR039420">
    <property type="entry name" value="WalR-like"/>
</dbReference>
<proteinExistence type="predicted"/>
<feature type="domain" description="Response regulatory" evidence="9">
    <location>
        <begin position="3"/>
        <end position="117"/>
    </location>
</feature>
<keyword evidence="6" id="KW-0804">Transcription</keyword>